<dbReference type="InParanoid" id="W0RNL1"/>
<organism evidence="3 4">
    <name type="scientific">Gemmatirosa kalamazoonensis</name>
    <dbReference type="NCBI Taxonomy" id="861299"/>
    <lineage>
        <taxon>Bacteria</taxon>
        <taxon>Pseudomonadati</taxon>
        <taxon>Gemmatimonadota</taxon>
        <taxon>Gemmatimonadia</taxon>
        <taxon>Gemmatimonadales</taxon>
        <taxon>Gemmatimonadaceae</taxon>
        <taxon>Gemmatirosa</taxon>
    </lineage>
</organism>
<evidence type="ECO:0000259" key="2">
    <source>
        <dbReference type="Pfam" id="PF12704"/>
    </source>
</evidence>
<evidence type="ECO:0000313" key="4">
    <source>
        <dbReference type="Proteomes" id="UP000019151"/>
    </source>
</evidence>
<feature type="transmembrane region" description="Helical" evidence="1">
    <location>
        <begin position="12"/>
        <end position="34"/>
    </location>
</feature>
<gene>
    <name evidence="3" type="ORF">J421_5064</name>
</gene>
<dbReference type="KEGG" id="gba:J421_5064"/>
<sequence length="225" mass="24302">MNRKLLRDVWRLRGQVLSIAALVSCGVATVVAMYGSMRAIARARDDFYARYRFADVFASATRAPDALAARIAAIPGVATVETRATLRVSLDVPGLALPAGGLLLSVPEQGEPALDGVHVVRGRMVRPRSTDEVVLGAGFAEANHLQVGDSLGAVLDGRWRRLRVVGLAIAPSSRGSSPPRARSRWTRARSACCGCRALPWTPRRGCAARSTTWRSHWPRARAVTR</sequence>
<dbReference type="RefSeq" id="WP_236646339.1">
    <property type="nucleotide sequence ID" value="NZ_CP007129.1"/>
</dbReference>
<keyword evidence="1" id="KW-0812">Transmembrane</keyword>
<dbReference type="EMBL" id="CP007129">
    <property type="protein sequence ID" value="AHG92599.1"/>
    <property type="molecule type" value="Genomic_DNA"/>
</dbReference>
<evidence type="ECO:0000256" key="1">
    <source>
        <dbReference type="SAM" id="Phobius"/>
    </source>
</evidence>
<dbReference type="HOGENOM" id="CLU_1228465_0_0_0"/>
<keyword evidence="4" id="KW-1185">Reference proteome</keyword>
<geneLocation type="plasmid" evidence="3 4">
    <name>1</name>
</geneLocation>
<feature type="domain" description="MacB-like periplasmic core" evidence="2">
    <location>
        <begin position="23"/>
        <end position="176"/>
    </location>
</feature>
<proteinExistence type="predicted"/>
<evidence type="ECO:0000313" key="3">
    <source>
        <dbReference type="EMBL" id="AHG92599.1"/>
    </source>
</evidence>
<dbReference type="AlphaFoldDB" id="W0RNL1"/>
<keyword evidence="1" id="KW-0472">Membrane</keyword>
<keyword evidence="3" id="KW-0614">Plasmid</keyword>
<keyword evidence="1" id="KW-1133">Transmembrane helix</keyword>
<reference evidence="3 4" key="1">
    <citation type="journal article" date="2014" name="Genome Announc.">
        <title>Genome Sequence and Methylome of Soil Bacterium Gemmatirosa kalamazoonensis KBS708T, a Member of the Rarely Cultivated Gemmatimonadetes Phylum.</title>
        <authorList>
            <person name="Debruyn J.M."/>
            <person name="Radosevich M."/>
            <person name="Wommack K.E."/>
            <person name="Polson S.W."/>
            <person name="Hauser L.J."/>
            <person name="Fawaz M.N."/>
            <person name="Korlach J."/>
            <person name="Tsai Y.C."/>
        </authorList>
    </citation>
    <scope>NUCLEOTIDE SEQUENCE [LARGE SCALE GENOMIC DNA]</scope>
    <source>
        <strain evidence="3 4">KBS708</strain>
        <plasmid evidence="4">Plasmid 1</plasmid>
    </source>
</reference>
<dbReference type="InterPro" id="IPR025857">
    <property type="entry name" value="MacB_PCD"/>
</dbReference>
<name>W0RNL1_9BACT</name>
<dbReference type="Proteomes" id="UP000019151">
    <property type="component" value="Plasmid 1"/>
</dbReference>
<dbReference type="PROSITE" id="PS51257">
    <property type="entry name" value="PROKAR_LIPOPROTEIN"/>
    <property type="match status" value="1"/>
</dbReference>
<accession>W0RNL1</accession>
<dbReference type="Pfam" id="PF12704">
    <property type="entry name" value="MacB_PCD"/>
    <property type="match status" value="1"/>
</dbReference>
<protein>
    <submittedName>
        <fullName evidence="3">MacB-like periplasmic core domain protein</fullName>
    </submittedName>
</protein>